<evidence type="ECO:0000313" key="4">
    <source>
        <dbReference type="EMBL" id="KON32458.1"/>
    </source>
</evidence>
<dbReference type="InterPro" id="IPR010918">
    <property type="entry name" value="PurM-like_C_dom"/>
</dbReference>
<dbReference type="CDD" id="cd02197">
    <property type="entry name" value="HypE"/>
    <property type="match status" value="1"/>
</dbReference>
<dbReference type="InterPro" id="IPR036676">
    <property type="entry name" value="PurM-like_C_sf"/>
</dbReference>
<dbReference type="Pfam" id="PF02769">
    <property type="entry name" value="AIRS_C"/>
    <property type="match status" value="1"/>
</dbReference>
<dbReference type="Pfam" id="PF00586">
    <property type="entry name" value="AIRS"/>
    <property type="match status" value="1"/>
</dbReference>
<reference evidence="5" key="1">
    <citation type="submission" date="2015-06" db="EMBL/GenBank/DDBJ databases">
        <title>New insights into the roles of widespread benthic archaea in carbon and nitrogen cycling.</title>
        <authorList>
            <person name="Lazar C.S."/>
            <person name="Baker B.J."/>
            <person name="Seitz K.W."/>
            <person name="Hyde A.S."/>
            <person name="Dick G.J."/>
            <person name="Hinrichs K.-U."/>
            <person name="Teske A.P."/>
        </authorList>
    </citation>
    <scope>NUCLEOTIDE SEQUENCE [LARGE SCALE GENOMIC DNA]</scope>
</reference>
<dbReference type="PANTHER" id="PTHR30303:SF0">
    <property type="entry name" value="CARBAMOYL DEHYDRATASE HYPE"/>
    <property type="match status" value="1"/>
</dbReference>
<name>A0A0M0BV29_9ARCH</name>
<dbReference type="PATRIC" id="fig|1685125.3.peg.662"/>
<dbReference type="Gene3D" id="3.30.1330.10">
    <property type="entry name" value="PurM-like, N-terminal domain"/>
    <property type="match status" value="1"/>
</dbReference>
<feature type="domain" description="PurM-like N-terminal" evidence="2">
    <location>
        <begin position="45"/>
        <end position="152"/>
    </location>
</feature>
<evidence type="ECO:0000259" key="3">
    <source>
        <dbReference type="Pfam" id="PF02769"/>
    </source>
</evidence>
<dbReference type="GO" id="GO:0051604">
    <property type="term" value="P:protein maturation"/>
    <property type="evidence" value="ECO:0007669"/>
    <property type="project" value="TreeGrafter"/>
</dbReference>
<dbReference type="AlphaFoldDB" id="A0A0M0BV29"/>
<dbReference type="InterPro" id="IPR036921">
    <property type="entry name" value="PurM-like_N_sf"/>
</dbReference>
<comment type="similarity">
    <text evidence="1">Belongs to the HypE family.</text>
</comment>
<gene>
    <name evidence="4" type="ORF">AC478_00060</name>
</gene>
<dbReference type="InterPro" id="IPR016188">
    <property type="entry name" value="PurM-like_N"/>
</dbReference>
<dbReference type="NCBIfam" id="TIGR02124">
    <property type="entry name" value="hypE"/>
    <property type="match status" value="1"/>
</dbReference>
<dbReference type="PANTHER" id="PTHR30303">
    <property type="entry name" value="HYDROGENASE ISOENZYMES FORMATION PROTEIN HYPE"/>
    <property type="match status" value="1"/>
</dbReference>
<evidence type="ECO:0000259" key="2">
    <source>
        <dbReference type="Pfam" id="PF00586"/>
    </source>
</evidence>
<proteinExistence type="inferred from homology"/>
<dbReference type="InterPro" id="IPR011854">
    <property type="entry name" value="HypE"/>
</dbReference>
<protein>
    <submittedName>
        <fullName evidence="4">Hydrogenase expression protein</fullName>
    </submittedName>
</protein>
<dbReference type="PIRSF" id="PIRSF005644">
    <property type="entry name" value="Hdrgns_mtr_HypE"/>
    <property type="match status" value="1"/>
</dbReference>
<comment type="caution">
    <text evidence="4">The sequence shown here is derived from an EMBL/GenBank/DDBJ whole genome shotgun (WGS) entry which is preliminary data.</text>
</comment>
<evidence type="ECO:0000256" key="1">
    <source>
        <dbReference type="ARBA" id="ARBA00006243"/>
    </source>
</evidence>
<dbReference type="SUPFAM" id="SSF55326">
    <property type="entry name" value="PurM N-terminal domain-like"/>
    <property type="match status" value="1"/>
</dbReference>
<evidence type="ECO:0000313" key="5">
    <source>
        <dbReference type="Proteomes" id="UP000054016"/>
    </source>
</evidence>
<dbReference type="EMBL" id="LFWV01000001">
    <property type="protein sequence ID" value="KON32458.1"/>
    <property type="molecule type" value="Genomic_DNA"/>
</dbReference>
<dbReference type="SUPFAM" id="SSF56042">
    <property type="entry name" value="PurM C-terminal domain-like"/>
    <property type="match status" value="1"/>
</dbReference>
<dbReference type="Proteomes" id="UP000054016">
    <property type="component" value="Unassembled WGS sequence"/>
</dbReference>
<organism evidence="4 5">
    <name type="scientific">miscellaneous Crenarchaeota group-1 archaeon SG8-32-3</name>
    <dbReference type="NCBI Taxonomy" id="1685125"/>
    <lineage>
        <taxon>Archaea</taxon>
        <taxon>Candidatus Bathyarchaeota</taxon>
        <taxon>MCG-1</taxon>
    </lineage>
</organism>
<feature type="domain" description="PurM-like C-terminal" evidence="3">
    <location>
        <begin position="183"/>
        <end position="330"/>
    </location>
</feature>
<accession>A0A0M0BV29</accession>
<sequence>MTEKKEVITMLHGAGGTVMHDLVKNYVVKYFGGIGKAEVPLEAMDDAAVVGEIVLKSDSHAVKPIFFPGGDIGRIAVSGTVNDIACLGAEPYALACGLVLEEGLPLSDLERILVSMRQTCIEACVGIVTGDTKVVEKGSLGGCVMNMSGIGRRPPELESNLEVVRHHRNGFVARWLLDSNISVGDKIIVSGTLGDHGLAVLSAQQGLTFGSEIRSDVKPLNKLIQSMLGEVGGVVTIKDATRGGLADALNELSEKSKVGILIHEDKVPIREDVRTASEMLGLDPLEVGNEGKIVIGVLPAKAEQLLNWLKQTDEGKEAQVIGEATNDFKGVAMQTAIGGKRIIARPVGDPVPRIC</sequence>
<dbReference type="Gene3D" id="3.90.650.10">
    <property type="entry name" value="PurM-like C-terminal domain"/>
    <property type="match status" value="1"/>
</dbReference>